<feature type="region of interest" description="Disordered" evidence="1">
    <location>
        <begin position="1"/>
        <end position="28"/>
    </location>
</feature>
<reference evidence="2 3" key="1">
    <citation type="journal article" date="2024" name="Int. J. Syst. Evol. Microbiol.">
        <title>Microbacterium memoriense sp. nov., a member of the Actinomycetota from marine beach sediment of the north coast of Portugal.</title>
        <authorList>
            <person name="Santos J.D.N.D."/>
            <person name="Klimek D."/>
            <person name="Calusinska M."/>
            <person name="Lobo-da-Cunha A."/>
            <person name="Catita J."/>
            <person name="Goncalves H."/>
            <person name="Gonzalez I."/>
            <person name="Lage O.M."/>
        </authorList>
    </citation>
    <scope>NUCLEOTIDE SEQUENCE [LARGE SCALE GENOMIC DNA]</scope>
    <source>
        <strain evidence="2 3">PMIC_1C1B</strain>
    </source>
</reference>
<accession>A0ABT2PCF1</accession>
<proteinExistence type="predicted"/>
<evidence type="ECO:0000256" key="1">
    <source>
        <dbReference type="SAM" id="MobiDB-lite"/>
    </source>
</evidence>
<evidence type="ECO:0000313" key="3">
    <source>
        <dbReference type="Proteomes" id="UP001300496"/>
    </source>
</evidence>
<organism evidence="2 3">
    <name type="scientific">Microbacterium memoriense</name>
    <dbReference type="NCBI Taxonomy" id="2978350"/>
    <lineage>
        <taxon>Bacteria</taxon>
        <taxon>Bacillati</taxon>
        <taxon>Actinomycetota</taxon>
        <taxon>Actinomycetes</taxon>
        <taxon>Micrococcales</taxon>
        <taxon>Microbacteriaceae</taxon>
        <taxon>Microbacterium</taxon>
    </lineage>
</organism>
<evidence type="ECO:0000313" key="2">
    <source>
        <dbReference type="EMBL" id="MCT9001543.1"/>
    </source>
</evidence>
<keyword evidence="3" id="KW-1185">Reference proteome</keyword>
<gene>
    <name evidence="2" type="ORF">N4R40_04070</name>
</gene>
<dbReference type="RefSeq" id="WP_261606078.1">
    <property type="nucleotide sequence ID" value="NZ_JAODOR010000004.1"/>
</dbReference>
<feature type="compositionally biased region" description="Polar residues" evidence="1">
    <location>
        <begin position="1"/>
        <end position="16"/>
    </location>
</feature>
<comment type="caution">
    <text evidence="2">The sequence shown here is derived from an EMBL/GenBank/DDBJ whole genome shotgun (WGS) entry which is preliminary data.</text>
</comment>
<name>A0ABT2PCF1_9MICO</name>
<dbReference type="Proteomes" id="UP001300496">
    <property type="component" value="Unassembled WGS sequence"/>
</dbReference>
<sequence>MNTTTSETARSGTLRPSDTLRLPGRTPRTALPDRLAMRVALWLVLWGTRPARHRAGNTDPWLDHRRDVDRDGREQAWLALARHTHPY</sequence>
<protein>
    <submittedName>
        <fullName evidence="2">Uncharacterized protein</fullName>
    </submittedName>
</protein>
<dbReference type="EMBL" id="JAODOR010000004">
    <property type="protein sequence ID" value="MCT9001543.1"/>
    <property type="molecule type" value="Genomic_DNA"/>
</dbReference>